<evidence type="ECO:0000256" key="1">
    <source>
        <dbReference type="ARBA" id="ARBA00009981"/>
    </source>
</evidence>
<dbReference type="AlphaFoldDB" id="C5CZP6"/>
<dbReference type="EMBL" id="CP001636">
    <property type="protein sequence ID" value="ACS22296.1"/>
    <property type="molecule type" value="Genomic_DNA"/>
</dbReference>
<comment type="similarity">
    <text evidence="1">Belongs to the phD/YefM antitoxin family.</text>
</comment>
<dbReference type="SUPFAM" id="SSF143120">
    <property type="entry name" value="YefM-like"/>
    <property type="match status" value="1"/>
</dbReference>
<name>C5CZP6_VARPS</name>
<evidence type="ECO:0000313" key="2">
    <source>
        <dbReference type="EMBL" id="ACS22296.1"/>
    </source>
</evidence>
<dbReference type="InterPro" id="IPR036165">
    <property type="entry name" value="YefM-like_sf"/>
</dbReference>
<organism evidence="2">
    <name type="scientific">Variovorax paradoxus (strain S110)</name>
    <dbReference type="NCBI Taxonomy" id="543728"/>
    <lineage>
        <taxon>Bacteria</taxon>
        <taxon>Pseudomonadati</taxon>
        <taxon>Pseudomonadota</taxon>
        <taxon>Betaproteobacteria</taxon>
        <taxon>Burkholderiales</taxon>
        <taxon>Comamonadaceae</taxon>
        <taxon>Variovorax</taxon>
    </lineage>
</organism>
<gene>
    <name evidence="2" type="ordered locus">Vapar_5707</name>
</gene>
<sequence>MIVITVPSTEFAKNFGHYREIVQAEPVAVTSHNRVTGYFISRKEFDELVRLKARATKAYAVQDLPEEAIRALANSRMDARHDTLNELLAD</sequence>
<dbReference type="HOGENOM" id="CLU_172502_2_0_4"/>
<dbReference type="eggNOG" id="ENOG50336NR">
    <property type="taxonomic scope" value="Bacteria"/>
</dbReference>
<proteinExistence type="inferred from homology"/>
<dbReference type="KEGG" id="vap:Vapar_5707"/>
<accession>C5CZP6</accession>
<reference evidence="2" key="1">
    <citation type="submission" date="2009-06" db="EMBL/GenBank/DDBJ databases">
        <title>Complete sequence of chromosome 2 of Variovorax paradoxus S110.</title>
        <authorList>
            <consortium name="US DOE Joint Genome Institute"/>
            <person name="Lucas S."/>
            <person name="Copeland A."/>
            <person name="Lapidus A."/>
            <person name="Glavina del Rio T."/>
            <person name="Tice H."/>
            <person name="Bruce D."/>
            <person name="Goodwin L."/>
            <person name="Pitluck S."/>
            <person name="Chertkov O."/>
            <person name="Brettin T."/>
            <person name="Detter J.C."/>
            <person name="Han C."/>
            <person name="Larimer F."/>
            <person name="Land M."/>
            <person name="Hauser L."/>
            <person name="Kyrpides N."/>
            <person name="Ovchinnikova G."/>
            <person name="Orwin P."/>
            <person name="Leadbetter J.R."/>
            <person name="Spain J.C."/>
            <person name="Han J.I."/>
        </authorList>
    </citation>
    <scope>NUCLEOTIDE SEQUENCE</scope>
    <source>
        <strain evidence="2">S110</strain>
    </source>
</reference>
<protein>
    <submittedName>
        <fullName evidence="2">Prevent-host-death family protein</fullName>
    </submittedName>
</protein>
<dbReference type="OrthoDB" id="165038at2"/>